<dbReference type="InterPro" id="IPR011047">
    <property type="entry name" value="Quinoprotein_ADH-like_sf"/>
</dbReference>
<dbReference type="EMBL" id="CP003466">
    <property type="protein sequence ID" value="AFT69120.1"/>
    <property type="molecule type" value="Genomic_DNA"/>
</dbReference>
<feature type="region of interest" description="Disordered" evidence="1">
    <location>
        <begin position="278"/>
        <end position="297"/>
    </location>
</feature>
<protein>
    <submittedName>
        <fullName evidence="2">Uncharacterized protein</fullName>
    </submittedName>
</protein>
<gene>
    <name evidence="2" type="ordered locus">B5T_00836</name>
</gene>
<organism evidence="2 3">
    <name type="scientific">Alcanivorax dieselolei (strain DSM 16502 / CGMCC 1.3690 / MCCC 1A00001 / B-5)</name>
    <name type="common">Alloalcanivorax dieselolei</name>
    <dbReference type="NCBI Taxonomy" id="930169"/>
    <lineage>
        <taxon>Bacteria</taxon>
        <taxon>Pseudomonadati</taxon>
        <taxon>Pseudomonadota</taxon>
        <taxon>Gammaproteobacteria</taxon>
        <taxon>Oceanospirillales</taxon>
        <taxon>Alcanivoracaceae</taxon>
        <taxon>Alloalcanivorax</taxon>
    </lineage>
</organism>
<dbReference type="Proteomes" id="UP000006286">
    <property type="component" value="Chromosome"/>
</dbReference>
<accession>K0C9A2</accession>
<evidence type="ECO:0000256" key="1">
    <source>
        <dbReference type="SAM" id="MobiDB-lite"/>
    </source>
</evidence>
<dbReference type="STRING" id="930169.B5T_00836"/>
<reference evidence="2 3" key="1">
    <citation type="journal article" date="2012" name="J. Bacteriol.">
        <title>Complete genome sequence of Alcanivorax dieselolei type strain B5.</title>
        <authorList>
            <person name="Lai Q."/>
            <person name="Li W."/>
            <person name="Shao Z."/>
        </authorList>
    </citation>
    <scope>NUCLEOTIDE SEQUENCE [LARGE SCALE GENOMIC DNA]</scope>
    <source>
        <strain evidence="3">DSM 16502 / CGMCC 1.3690 / B-5</strain>
    </source>
</reference>
<proteinExistence type="predicted"/>
<dbReference type="SUPFAM" id="SSF50998">
    <property type="entry name" value="Quinoprotein alcohol dehydrogenase-like"/>
    <property type="match status" value="1"/>
</dbReference>
<evidence type="ECO:0000313" key="3">
    <source>
        <dbReference type="Proteomes" id="UP000006286"/>
    </source>
</evidence>
<dbReference type="KEGG" id="adi:B5T_00836"/>
<dbReference type="RefSeq" id="WP_014993201.1">
    <property type="nucleotide sequence ID" value="NC_018691.1"/>
</dbReference>
<dbReference type="AlphaFoldDB" id="K0C9A2"/>
<dbReference type="InterPro" id="IPR015943">
    <property type="entry name" value="WD40/YVTN_repeat-like_dom_sf"/>
</dbReference>
<name>K0C9A2_ALCDB</name>
<keyword evidence="3" id="KW-1185">Reference proteome</keyword>
<dbReference type="Gene3D" id="2.130.10.10">
    <property type="entry name" value="YVTN repeat-like/Quinoprotein amine dehydrogenase"/>
    <property type="match status" value="1"/>
</dbReference>
<sequence>MLDQNIGNLAVALVVVLLASLAQGEEAMEAFPESEGSDWRVVEDGVHRHTPDALRIPVVVLGEQHAMGAERAYLLVRASYEQVWPVVSEALVGKVTLVETPLPLFTLDEPWRRVMLSRHPQWRDTLARGGDEPDLDAAVRDGALMPEERDWRRSQALARLDVSPKRLLTLPWMKSLYSRAESSREWAQGWRKQYHVKQTVTVFDAEPLLGSPATMIDIHRRQSFPNPAHRKLLVADGVPTTLSQSLVPAELFQAVMSALEEHLSDSDWQISEDPARWQAPVEAPPEPPAPRLQQAGKADSEVIPEIYTLTSDDPLDPRTLQVMSDGSLVIGVERPAQVDGKRRWIAEVWRLEPEEASLSVLWQGLDGADPILLDESADTLWFWGRPLNGGDGTLFRYRGNEKAPQAVTLATPSSLPGPGNVPRWQLDAQGRPRLYSYRVDRIYRYQREEGGRWHYNAVEVPRAALFSQPLRPVRWVGDALWVEDLYGVTELNPANGRVRKVIQAPQRYGVFPIEGAPPNPDLRHHLSSWTAVGSSQGRWVTSGFQLRPGLESERVAGMHVFDTEKGEYLYSAVLDGRDQIRAAAASPEGRWLATAVADQVQLREARTGRTPVALKVPSGVSVLALAFSPDGRDLYALTLSTVLHWHLPRQR</sequence>
<dbReference type="PATRIC" id="fig|930169.3.peg.821"/>
<dbReference type="HOGENOM" id="CLU_378952_0_0_6"/>
<evidence type="ECO:0000313" key="2">
    <source>
        <dbReference type="EMBL" id="AFT69120.1"/>
    </source>
</evidence>
<dbReference type="OrthoDB" id="5928033at2"/>